<feature type="domain" description="HTH tetR-type" evidence="3">
    <location>
        <begin position="80"/>
        <end position="140"/>
    </location>
</feature>
<dbReference type="InterPro" id="IPR015424">
    <property type="entry name" value="PyrdxlP-dep_Trfase"/>
</dbReference>
<dbReference type="PROSITE" id="PS50977">
    <property type="entry name" value="HTH_TETR_2"/>
    <property type="match status" value="1"/>
</dbReference>
<dbReference type="PATRIC" id="fig|821.40.peg.208"/>
<dbReference type="Gene3D" id="1.10.357.10">
    <property type="entry name" value="Tetracycline Repressor, domain 2"/>
    <property type="match status" value="1"/>
</dbReference>
<evidence type="ECO:0000313" key="5">
    <source>
        <dbReference type="Proteomes" id="UP000061587"/>
    </source>
</evidence>
<name>A0A0P0M0H7_PHOVU</name>
<dbReference type="GO" id="GO:0003677">
    <property type="term" value="F:DNA binding"/>
    <property type="evidence" value="ECO:0007669"/>
    <property type="project" value="UniProtKB-UniRule"/>
</dbReference>
<proteinExistence type="predicted"/>
<sequence>MIRDNKKVYEIAKMLQEKGIFTIGIVYPAVRTKEARLRVSVLATHEHEQLDALINALNDINKDIKKKGTMKERRKRRSAKDIEESILDAANQLIENDGFSKLTVTGIIHLAEIEPVQFYHRYEDLNKFIDEYVKKYDYWFNDIIKSQKQSSNDKELYTNILTGLFHSLSENKAMQELLKWELANNNETSQRTARLRELHTLPLCQKYSKLFSDTDIDIVTISALIIGGIYYLILHDELSTFSGINLKMESDRQRVIKAINKLSDILFTPIPSSLTRETIDIIIK</sequence>
<dbReference type="Proteomes" id="UP000061587">
    <property type="component" value="Chromosome"/>
</dbReference>
<dbReference type="Gene3D" id="3.90.1150.10">
    <property type="entry name" value="Aspartate Aminotransferase, domain 1"/>
    <property type="match status" value="1"/>
</dbReference>
<evidence type="ECO:0000259" key="3">
    <source>
        <dbReference type="PROSITE" id="PS50977"/>
    </source>
</evidence>
<dbReference type="AlphaFoldDB" id="A0A0P0M0H7"/>
<dbReference type="SUPFAM" id="SSF46689">
    <property type="entry name" value="Homeodomain-like"/>
    <property type="match status" value="1"/>
</dbReference>
<accession>A0A0P0M0H7</accession>
<dbReference type="SUPFAM" id="SSF53383">
    <property type="entry name" value="PLP-dependent transferases"/>
    <property type="match status" value="1"/>
</dbReference>
<dbReference type="InterPro" id="IPR009057">
    <property type="entry name" value="Homeodomain-like_sf"/>
</dbReference>
<evidence type="ECO:0000256" key="1">
    <source>
        <dbReference type="ARBA" id="ARBA00023125"/>
    </source>
</evidence>
<reference evidence="4 5" key="2">
    <citation type="journal article" date="2016" name="Genome Biol. Evol.">
        <title>Extensive mobilome-driven genome diversification in mouse gut-associated Bacteroides vulgatus mpk.</title>
        <authorList>
            <person name="Lange A."/>
            <person name="Beier S."/>
            <person name="Steimle A."/>
            <person name="Autenrieth I.B."/>
            <person name="Huson D.H."/>
            <person name="Frick J.S."/>
        </authorList>
    </citation>
    <scope>NUCLEOTIDE SEQUENCE [LARGE SCALE GENOMIC DNA]</scope>
    <source>
        <strain evidence="5">mpk</strain>
    </source>
</reference>
<organism evidence="4 5">
    <name type="scientific">Phocaeicola vulgatus</name>
    <name type="common">Bacteroides vulgatus</name>
    <dbReference type="NCBI Taxonomy" id="821"/>
    <lineage>
        <taxon>Bacteria</taxon>
        <taxon>Pseudomonadati</taxon>
        <taxon>Bacteroidota</taxon>
        <taxon>Bacteroidia</taxon>
        <taxon>Bacteroidales</taxon>
        <taxon>Bacteroidaceae</taxon>
        <taxon>Phocaeicola</taxon>
    </lineage>
</organism>
<dbReference type="EC" id="2.3.1.29" evidence="4"/>
<evidence type="ECO:0000313" key="4">
    <source>
        <dbReference type="EMBL" id="ALK82808.1"/>
    </source>
</evidence>
<dbReference type="GO" id="GO:0016874">
    <property type="term" value="F:ligase activity"/>
    <property type="evidence" value="ECO:0007669"/>
    <property type="project" value="UniProtKB-KW"/>
</dbReference>
<feature type="DNA-binding region" description="H-T-H motif" evidence="2">
    <location>
        <begin position="103"/>
        <end position="122"/>
    </location>
</feature>
<reference evidence="5" key="1">
    <citation type="submission" date="2015-10" db="EMBL/GenBank/DDBJ databases">
        <title>Extensive mobilome-driven genome diversification in gut-associated Bacteroides vulgatus mpk.</title>
        <authorList>
            <person name="Beier S."/>
            <person name="Lange A."/>
            <person name="Huson D.H."/>
            <person name="Frick J.-S."/>
            <person name="Autenrieth I.B."/>
        </authorList>
    </citation>
    <scope>NUCLEOTIDE SEQUENCE [LARGE SCALE GENOMIC DNA]</scope>
    <source>
        <strain evidence="5">mpk</strain>
    </source>
</reference>
<evidence type="ECO:0000256" key="2">
    <source>
        <dbReference type="PROSITE-ProRule" id="PRU00335"/>
    </source>
</evidence>
<protein>
    <submittedName>
        <fullName evidence="4">2-amino-3-ketobutyrate coenzyme A ligase</fullName>
        <ecNumber evidence="4">2.3.1.29</ecNumber>
    </submittedName>
</protein>
<keyword evidence="1 2" id="KW-0238">DNA-binding</keyword>
<dbReference type="GO" id="GO:0008890">
    <property type="term" value="F:glycine C-acetyltransferase activity"/>
    <property type="evidence" value="ECO:0007669"/>
    <property type="project" value="UniProtKB-EC"/>
</dbReference>
<keyword evidence="4" id="KW-0808">Transferase</keyword>
<dbReference type="EMBL" id="CP013020">
    <property type="protein sequence ID" value="ALK82808.1"/>
    <property type="molecule type" value="Genomic_DNA"/>
</dbReference>
<dbReference type="InterPro" id="IPR001647">
    <property type="entry name" value="HTH_TetR"/>
</dbReference>
<dbReference type="InterPro" id="IPR015422">
    <property type="entry name" value="PyrdxlP-dep_Trfase_small"/>
</dbReference>
<keyword evidence="4" id="KW-0012">Acyltransferase</keyword>
<keyword evidence="4" id="KW-0436">Ligase</keyword>
<gene>
    <name evidence="4" type="ORF">BvMPK_0168</name>
</gene>